<reference evidence="1 2" key="1">
    <citation type="submission" date="2018-10" db="EMBL/GenBank/DDBJ databases">
        <title>Draft genome sequence of Pantoea vagans isolated from corpses of the sugarcane aphid Melanaphis sacchari Zehntner.</title>
        <authorList>
            <person name="Toledo E."/>
            <person name="Pena G."/>
            <person name="Lozano L."/>
        </authorList>
    </citation>
    <scope>NUCLEOTIDE SEQUENCE [LARGE SCALE GENOMIC DNA]</scope>
    <source>
        <strain evidence="1 2">ET-90</strain>
    </source>
</reference>
<protein>
    <recommendedName>
        <fullName evidence="3">Response regulator</fullName>
    </recommendedName>
</protein>
<dbReference type="RefSeq" id="WP_147788698.1">
    <property type="nucleotide sequence ID" value="NZ_RCNL01000002.1"/>
</dbReference>
<dbReference type="EMBL" id="RCNL01000002">
    <property type="protein sequence ID" value="TXL79743.1"/>
    <property type="molecule type" value="Genomic_DNA"/>
</dbReference>
<name>A0ABY3LHR1_9GAMM</name>
<accession>A0ABY3LHR1</accession>
<comment type="caution">
    <text evidence="1">The sequence shown here is derived from an EMBL/GenBank/DDBJ whole genome shotgun (WGS) entry which is preliminary data.</text>
</comment>
<keyword evidence="2" id="KW-1185">Reference proteome</keyword>
<sequence>MIKLNILIVEDDPGIIKQWEEKIDFNNIEEGRCFDISPVYSQSLLEAKDKLDGFDFDAVAIDIRLKGDEASPNKDGNRVFEIVNKKTLSVVAICTGEPGLVDISDDKGKAVKKFTKGGYVNIVDDVIEWLNGKQKMIASIKRMRESIREEMANVFYKSVWPRWEQWIEGSESADIHTVDALKRHMATHLHATFLISGQQGVHPEEYFFIPPLHETLNTGDIIQHEGQLEIIVTPRCDMVRKKGSFSTYQLVSLHDKCVEWADLERRFKEHKDSGNDAKKEKIKKEMVRFTNHNNESSSHFIQRFRFNIGTELTTLGPFYAQFSMIRTLERNEKNEALLLSKRIASLSNEFIPSLVERLGTYFSRIGTPDYSHPE</sequence>
<dbReference type="Proteomes" id="UP000426772">
    <property type="component" value="Unassembled WGS sequence"/>
</dbReference>
<evidence type="ECO:0008006" key="3">
    <source>
        <dbReference type="Google" id="ProtNLM"/>
    </source>
</evidence>
<gene>
    <name evidence="1" type="ORF">D9O29_05565</name>
</gene>
<evidence type="ECO:0000313" key="2">
    <source>
        <dbReference type="Proteomes" id="UP000426772"/>
    </source>
</evidence>
<evidence type="ECO:0000313" key="1">
    <source>
        <dbReference type="EMBL" id="TXL79743.1"/>
    </source>
</evidence>
<organism evidence="1 2">
    <name type="scientific">Pantoea vagans</name>
    <dbReference type="NCBI Taxonomy" id="470934"/>
    <lineage>
        <taxon>Bacteria</taxon>
        <taxon>Pseudomonadati</taxon>
        <taxon>Pseudomonadota</taxon>
        <taxon>Gammaproteobacteria</taxon>
        <taxon>Enterobacterales</taxon>
        <taxon>Erwiniaceae</taxon>
        <taxon>Pantoea</taxon>
    </lineage>
</organism>
<proteinExistence type="predicted"/>